<feature type="transmembrane region" description="Helical" evidence="10">
    <location>
        <begin position="159"/>
        <end position="181"/>
    </location>
</feature>
<dbReference type="GO" id="GO:0015297">
    <property type="term" value="F:antiporter activity"/>
    <property type="evidence" value="ECO:0007669"/>
    <property type="project" value="UniProtKB-KW"/>
</dbReference>
<dbReference type="GO" id="GO:0042910">
    <property type="term" value="F:xenobiotic transmembrane transporter activity"/>
    <property type="evidence" value="ECO:0007669"/>
    <property type="project" value="InterPro"/>
</dbReference>
<evidence type="ECO:0000313" key="12">
    <source>
        <dbReference type="Proteomes" id="UP000069241"/>
    </source>
</evidence>
<dbReference type="EMBL" id="CP014229">
    <property type="protein sequence ID" value="AMD91491.1"/>
    <property type="molecule type" value="Genomic_DNA"/>
</dbReference>
<feature type="transmembrane region" description="Helical" evidence="10">
    <location>
        <begin position="129"/>
        <end position="147"/>
    </location>
</feature>
<proteinExistence type="predicted"/>
<keyword evidence="12" id="KW-1185">Reference proteome</keyword>
<dbReference type="GO" id="GO:0006811">
    <property type="term" value="P:monoatomic ion transport"/>
    <property type="evidence" value="ECO:0007669"/>
    <property type="project" value="UniProtKB-KW"/>
</dbReference>
<dbReference type="NCBIfam" id="TIGR00797">
    <property type="entry name" value="matE"/>
    <property type="match status" value="1"/>
</dbReference>
<evidence type="ECO:0000256" key="9">
    <source>
        <dbReference type="ARBA" id="ARBA00031636"/>
    </source>
</evidence>
<dbReference type="PANTHER" id="PTHR43298">
    <property type="entry name" value="MULTIDRUG RESISTANCE PROTEIN NORM-RELATED"/>
    <property type="match status" value="1"/>
</dbReference>
<feature type="transmembrane region" description="Helical" evidence="10">
    <location>
        <begin position="54"/>
        <end position="74"/>
    </location>
</feature>
<keyword evidence="6 10" id="KW-1133">Transmembrane helix</keyword>
<dbReference type="Proteomes" id="UP000069241">
    <property type="component" value="Chromosome"/>
</dbReference>
<keyword evidence="8 10" id="KW-0472">Membrane</keyword>
<evidence type="ECO:0000256" key="2">
    <source>
        <dbReference type="ARBA" id="ARBA00022448"/>
    </source>
</evidence>
<dbReference type="PANTHER" id="PTHR43298:SF2">
    <property type="entry name" value="FMN_FAD EXPORTER YEEO-RELATED"/>
    <property type="match status" value="1"/>
</dbReference>
<evidence type="ECO:0000256" key="6">
    <source>
        <dbReference type="ARBA" id="ARBA00022989"/>
    </source>
</evidence>
<dbReference type="PIRSF" id="PIRSF006603">
    <property type="entry name" value="DinF"/>
    <property type="match status" value="1"/>
</dbReference>
<evidence type="ECO:0000256" key="8">
    <source>
        <dbReference type="ARBA" id="ARBA00023136"/>
    </source>
</evidence>
<evidence type="ECO:0000256" key="4">
    <source>
        <dbReference type="ARBA" id="ARBA00022475"/>
    </source>
</evidence>
<feature type="transmembrane region" description="Helical" evidence="10">
    <location>
        <begin position="405"/>
        <end position="426"/>
    </location>
</feature>
<evidence type="ECO:0000256" key="5">
    <source>
        <dbReference type="ARBA" id="ARBA00022692"/>
    </source>
</evidence>
<dbReference type="InterPro" id="IPR050222">
    <property type="entry name" value="MATE_MdtK"/>
</dbReference>
<feature type="transmembrane region" description="Helical" evidence="10">
    <location>
        <begin position="265"/>
        <end position="283"/>
    </location>
</feature>
<keyword evidence="2" id="KW-0813">Transport</keyword>
<evidence type="ECO:0000313" key="11">
    <source>
        <dbReference type="EMBL" id="AMD91491.1"/>
    </source>
</evidence>
<name>A0A109W568_9BACT</name>
<dbReference type="Pfam" id="PF01554">
    <property type="entry name" value="MatE"/>
    <property type="match status" value="2"/>
</dbReference>
<feature type="transmembrane region" description="Helical" evidence="10">
    <location>
        <begin position="95"/>
        <end position="117"/>
    </location>
</feature>
<feature type="transmembrane region" description="Helical" evidence="10">
    <location>
        <begin position="438"/>
        <end position="457"/>
    </location>
</feature>
<accession>A0A109W568</accession>
<feature type="transmembrane region" description="Helical" evidence="10">
    <location>
        <begin position="337"/>
        <end position="359"/>
    </location>
</feature>
<dbReference type="AlphaFoldDB" id="A0A109W568"/>
<dbReference type="RefSeq" id="WP_062254700.1">
    <property type="nucleotide sequence ID" value="NZ_CP014229.1"/>
</dbReference>
<evidence type="ECO:0000256" key="10">
    <source>
        <dbReference type="SAM" id="Phobius"/>
    </source>
</evidence>
<dbReference type="InterPro" id="IPR048279">
    <property type="entry name" value="MdtK-like"/>
</dbReference>
<keyword evidence="4" id="KW-1003">Cell membrane</keyword>
<gene>
    <name evidence="11" type="ORF">AXF13_03260</name>
</gene>
<dbReference type="CDD" id="cd13131">
    <property type="entry name" value="MATE_NorM_like"/>
    <property type="match status" value="1"/>
</dbReference>
<dbReference type="InterPro" id="IPR002528">
    <property type="entry name" value="MATE_fam"/>
</dbReference>
<evidence type="ECO:0000256" key="3">
    <source>
        <dbReference type="ARBA" id="ARBA00022449"/>
    </source>
</evidence>
<reference evidence="12" key="1">
    <citation type="submission" date="2016-02" db="EMBL/GenBank/DDBJ databases">
        <authorList>
            <person name="Holder M.E."/>
            <person name="Ajami N.J."/>
            <person name="Petrosino J.F."/>
        </authorList>
    </citation>
    <scope>NUCLEOTIDE SEQUENCE [LARGE SCALE GENOMIC DNA]</scope>
    <source>
        <strain evidence="12">CCUG 45958</strain>
    </source>
</reference>
<feature type="transmembrane region" description="Helical" evidence="10">
    <location>
        <begin position="187"/>
        <end position="214"/>
    </location>
</feature>
<organism evidence="11 12">
    <name type="scientific">Desulfovibrio fairfieldensis</name>
    <dbReference type="NCBI Taxonomy" id="44742"/>
    <lineage>
        <taxon>Bacteria</taxon>
        <taxon>Pseudomonadati</taxon>
        <taxon>Thermodesulfobacteriota</taxon>
        <taxon>Desulfovibrionia</taxon>
        <taxon>Desulfovibrionales</taxon>
        <taxon>Desulfovibrionaceae</taxon>
        <taxon>Desulfovibrio</taxon>
    </lineage>
</organism>
<sequence length="476" mass="52074">MSRRFFSWTEARRFYAIGLPIFIAQLSQVGMNFADTAMTGQASAEDMAAVAVAGSIWAPLSLLGLGSLFALPPLTAQMVGAGDRNGAAHLLRQGIWLTCGISVLFMSLFYAVSWHMAAFGLEPELARLAGGYLRAILWGMPGFMLFVNQRSFLEGFSRTRPAMIIGMLGLTFNVPCNYVLIYGKFGLPALGAVGCGVATALCYWFMALAMFYYLRRDPQYRDLHPIYAPLFSRRAARQRDGSAPDYPRFDPALILRILRIGLPSALALFFEVSLFAVTAILLAPLGTVAVAGHQIATNFSTLMFMFPLALGMTATIRVGHCLGADKMEQARVAARTALGLSVLFALAIAVCTVAFRYGIVRIYNDDPVVTALAAHLLFYAACYQVVDGLQTVALGVLRGYNDTRIISVICFLAYWVIGLPLGFTLARTNWIVPAMGPAGFWIAYITALSFGACCYLWRVRFLHHLGDAAIRARVRR</sequence>
<evidence type="ECO:0000256" key="7">
    <source>
        <dbReference type="ARBA" id="ARBA00023065"/>
    </source>
</evidence>
<keyword evidence="5 10" id="KW-0812">Transmembrane</keyword>
<keyword evidence="7" id="KW-0406">Ion transport</keyword>
<keyword evidence="3" id="KW-0050">Antiport</keyword>
<feature type="transmembrane region" description="Helical" evidence="10">
    <location>
        <begin position="295"/>
        <end position="316"/>
    </location>
</feature>
<dbReference type="KEGG" id="dfi:AXF13_03260"/>
<evidence type="ECO:0000256" key="1">
    <source>
        <dbReference type="ARBA" id="ARBA00004651"/>
    </source>
</evidence>
<feature type="transmembrane region" description="Helical" evidence="10">
    <location>
        <begin position="371"/>
        <end position="393"/>
    </location>
</feature>
<protein>
    <recommendedName>
        <fullName evidence="9">Multidrug-efflux transporter</fullName>
    </recommendedName>
</protein>
<comment type="subcellular location">
    <subcellularLocation>
        <location evidence="1">Cell membrane</location>
        <topology evidence="1">Multi-pass membrane protein</topology>
    </subcellularLocation>
</comment>
<dbReference type="STRING" id="44742.AXF13_03260"/>
<dbReference type="GO" id="GO:0005886">
    <property type="term" value="C:plasma membrane"/>
    <property type="evidence" value="ECO:0007669"/>
    <property type="project" value="UniProtKB-SubCell"/>
</dbReference>